<dbReference type="EMBL" id="CM004400">
    <property type="protein sequence ID" value="OAY30618.1"/>
    <property type="molecule type" value="Genomic_DNA"/>
</dbReference>
<evidence type="ECO:0000313" key="2">
    <source>
        <dbReference type="EMBL" id="OAY30618.1"/>
    </source>
</evidence>
<gene>
    <name evidence="2" type="ORF">MANES_14G045400</name>
</gene>
<feature type="transmembrane region" description="Helical" evidence="1">
    <location>
        <begin position="65"/>
        <end position="88"/>
    </location>
</feature>
<name>A0A2C9UIT6_MANES</name>
<proteinExistence type="predicted"/>
<dbReference type="AlphaFoldDB" id="A0A2C9UIT6"/>
<sequence>MSSTIVSGSVVVCWYPLRHDYLGLLVSFPVDAYIAIWSAVVWGVHDVAFQLSLEGSCWSWRSVSVGLLLGWVLTGLGFLCLQIVDLVCDMRLCTLC</sequence>
<feature type="transmembrane region" description="Helical" evidence="1">
    <location>
        <begin position="21"/>
        <end position="45"/>
    </location>
</feature>
<evidence type="ECO:0000256" key="1">
    <source>
        <dbReference type="SAM" id="Phobius"/>
    </source>
</evidence>
<keyword evidence="1" id="KW-0472">Membrane</keyword>
<organism evidence="2">
    <name type="scientific">Manihot esculenta</name>
    <name type="common">Cassava</name>
    <name type="synonym">Jatropha manihot</name>
    <dbReference type="NCBI Taxonomy" id="3983"/>
    <lineage>
        <taxon>Eukaryota</taxon>
        <taxon>Viridiplantae</taxon>
        <taxon>Streptophyta</taxon>
        <taxon>Embryophyta</taxon>
        <taxon>Tracheophyta</taxon>
        <taxon>Spermatophyta</taxon>
        <taxon>Magnoliopsida</taxon>
        <taxon>eudicotyledons</taxon>
        <taxon>Gunneridae</taxon>
        <taxon>Pentapetalae</taxon>
        <taxon>rosids</taxon>
        <taxon>fabids</taxon>
        <taxon>Malpighiales</taxon>
        <taxon>Euphorbiaceae</taxon>
        <taxon>Crotonoideae</taxon>
        <taxon>Manihoteae</taxon>
        <taxon>Manihot</taxon>
    </lineage>
</organism>
<reference evidence="2" key="1">
    <citation type="submission" date="2016-02" db="EMBL/GenBank/DDBJ databases">
        <title>WGS assembly of Manihot esculenta.</title>
        <authorList>
            <person name="Bredeson J.V."/>
            <person name="Prochnik S.E."/>
            <person name="Lyons J.B."/>
            <person name="Schmutz J."/>
            <person name="Grimwood J."/>
            <person name="Vrebalov J."/>
            <person name="Bart R.S."/>
            <person name="Amuge T."/>
            <person name="Ferguson M.E."/>
            <person name="Green R."/>
            <person name="Putnam N."/>
            <person name="Stites J."/>
            <person name="Rounsley S."/>
            <person name="Rokhsar D.S."/>
        </authorList>
    </citation>
    <scope>NUCLEOTIDE SEQUENCE [LARGE SCALE GENOMIC DNA]</scope>
    <source>
        <tissue evidence="2">Leaf</tissue>
    </source>
</reference>
<keyword evidence="1" id="KW-0812">Transmembrane</keyword>
<keyword evidence="1" id="KW-1133">Transmembrane helix</keyword>
<protein>
    <submittedName>
        <fullName evidence="2">Uncharacterized protein</fullName>
    </submittedName>
</protein>
<accession>A0A2C9UIT6</accession>